<evidence type="ECO:0000256" key="1">
    <source>
        <dbReference type="ARBA" id="ARBA00006821"/>
    </source>
</evidence>
<protein>
    <recommendedName>
        <fullName evidence="3">Glycoside hydrolase family 57 N-terminal domain-containing protein</fullName>
    </recommendedName>
</protein>
<dbReference type="PROSITE" id="PS51257">
    <property type="entry name" value="PROKAR_LIPOPROTEIN"/>
    <property type="match status" value="1"/>
</dbReference>
<dbReference type="Proteomes" id="UP000266426">
    <property type="component" value="Unassembled WGS sequence"/>
</dbReference>
<dbReference type="PANTHER" id="PTHR36306">
    <property type="entry name" value="ALPHA-AMYLASE-RELATED-RELATED"/>
    <property type="match status" value="1"/>
</dbReference>
<evidence type="ECO:0000259" key="3">
    <source>
        <dbReference type="Pfam" id="PF03065"/>
    </source>
</evidence>
<evidence type="ECO:0000313" key="5">
    <source>
        <dbReference type="Proteomes" id="UP000266426"/>
    </source>
</evidence>
<dbReference type="GO" id="GO:0003824">
    <property type="term" value="F:catalytic activity"/>
    <property type="evidence" value="ECO:0007669"/>
    <property type="project" value="InterPro"/>
</dbReference>
<dbReference type="CDD" id="cd10794">
    <property type="entry name" value="GH57N_PfGalA_like"/>
    <property type="match status" value="1"/>
</dbReference>
<dbReference type="PANTHER" id="PTHR36306:SF1">
    <property type="entry name" value="ALPHA-AMYLASE-RELATED"/>
    <property type="match status" value="1"/>
</dbReference>
<dbReference type="Pfam" id="PF03065">
    <property type="entry name" value="Glyco_hydro_57"/>
    <property type="match status" value="1"/>
</dbReference>
<proteinExistence type="inferred from homology"/>
<organism evidence="4 5">
    <name type="scientific">Candidatus Auribacter fodinae</name>
    <dbReference type="NCBI Taxonomy" id="2093366"/>
    <lineage>
        <taxon>Bacteria</taxon>
        <taxon>Pseudomonadati</taxon>
        <taxon>Candidatus Auribacterota</taxon>
        <taxon>Candidatus Auribacteria</taxon>
        <taxon>Candidatus Auribacterales</taxon>
        <taxon>Candidatus Auribacteraceae</taxon>
        <taxon>Candidatus Auribacter</taxon>
    </lineage>
</organism>
<feature type="domain" description="Glycoside hydrolase family 57 N-terminal" evidence="3">
    <location>
        <begin position="28"/>
        <end position="277"/>
    </location>
</feature>
<dbReference type="EMBL" id="QZJZ01000010">
    <property type="protein sequence ID" value="RJP61678.1"/>
    <property type="molecule type" value="Genomic_DNA"/>
</dbReference>
<dbReference type="InterPro" id="IPR011330">
    <property type="entry name" value="Glyco_hydro/deAcase_b/a-brl"/>
</dbReference>
<keyword evidence="2" id="KW-0119">Carbohydrate metabolism</keyword>
<gene>
    <name evidence="4" type="ORF">C4541_01375</name>
</gene>
<dbReference type="GO" id="GO:0005975">
    <property type="term" value="P:carbohydrate metabolic process"/>
    <property type="evidence" value="ECO:0007669"/>
    <property type="project" value="InterPro"/>
</dbReference>
<dbReference type="Gene3D" id="3.20.110.20">
    <property type="match status" value="1"/>
</dbReference>
<accession>A0A3A4R965</accession>
<sequence length="786" mass="89514">MLGKLYFYTIFHANLSFSCIPTDQYPVILDKCYWPVVDLISKGYKLGIEFSASTLETINSIDPHFVETIRELWMDGKCDVIGSSMTQSIFPLIPVDVNRVNLREGRKVYRNLLGEFPEIGFINEQTYSKAIPELFREIGYRALIMDWDNAAEYNDFPPDLRYKPALVKGTNGAVIPIIWNSSLNSYKFQRCIYDRLSIDDFLTSVMSHQHDEHDRALALYGTDWEIFDYRPGIQEIISGEINKIEKLLKKLTSRNNAQLINPSEVLGLLAPETEIEIESPECPIPCKNRDDYNVVRWAVSGRDNVHLNSQCYASYNKLKELEFFNGLAGNNNDLWSGLNEMWGSDLRTKTTEEKHYNGKMKLGQLSHKIDERLSAVYSHFTPQYDFILINPFAHDWNGEAVEITLSFEKGVKRGRIGVEIDGQLVVSQCEHRQLYRDGSIRQVKMTVCPFIEAGYAAQGRIVELGQEVEYKHHQYTGDRINIETDSVILTMSAKTGADIRELIYPGISSKSLAGYLPPVYYDHIGHSSDYYTGGIQLCDFFGKLYNDTVQTRIVVPDNPSVFPVRLPVSAEMDMGSGKVWKTFYVYRNKPRVDVFYRFYFADLTPIFFRLGITTLNPEAFDVNTLRFSTINGGKDIECFNPNGKIINHHHSVGAFTSARTCLGATEGWVDISDKDKGIAICTDKSLLYSVPMIEYQEIKKSYLMRVYNSISESDETGRIHWRGHMTARISYVGHANSANTVRNQLCNTVNSLICIPRDDAQQTSGTMRSAEQVLRVLNTEHTDCAV</sequence>
<comment type="similarity">
    <text evidence="1">Belongs to the glycosyl hydrolase 57 family.</text>
</comment>
<dbReference type="SUPFAM" id="SSF88713">
    <property type="entry name" value="Glycoside hydrolase/deacetylase"/>
    <property type="match status" value="1"/>
</dbReference>
<evidence type="ECO:0000313" key="4">
    <source>
        <dbReference type="EMBL" id="RJP61678.1"/>
    </source>
</evidence>
<dbReference type="InterPro" id="IPR004300">
    <property type="entry name" value="Glyco_hydro_57_N"/>
</dbReference>
<dbReference type="InterPro" id="IPR052046">
    <property type="entry name" value="GH57_Enzymes"/>
</dbReference>
<dbReference type="AlphaFoldDB" id="A0A3A4R965"/>
<name>A0A3A4R965_9BACT</name>
<reference evidence="4 5" key="1">
    <citation type="journal article" date="2017" name="ISME J.">
        <title>Energy and carbon metabolisms in a deep terrestrial subsurface fluid microbial community.</title>
        <authorList>
            <person name="Momper L."/>
            <person name="Jungbluth S.P."/>
            <person name="Lee M.D."/>
            <person name="Amend J.P."/>
        </authorList>
    </citation>
    <scope>NUCLEOTIDE SEQUENCE [LARGE SCALE GENOMIC DNA]</scope>
    <source>
        <strain evidence="4">SURF_26</strain>
    </source>
</reference>
<evidence type="ECO:0000256" key="2">
    <source>
        <dbReference type="ARBA" id="ARBA00023277"/>
    </source>
</evidence>
<comment type="caution">
    <text evidence="4">The sequence shown here is derived from an EMBL/GenBank/DDBJ whole genome shotgun (WGS) entry which is preliminary data.</text>
</comment>